<dbReference type="InterPro" id="IPR002347">
    <property type="entry name" value="SDR_fam"/>
</dbReference>
<dbReference type="InterPro" id="IPR057326">
    <property type="entry name" value="KR_dom"/>
</dbReference>
<dbReference type="EC" id="1.1.1.298" evidence="4"/>
<comment type="similarity">
    <text evidence="1 11">Belongs to the short-chain dehydrogenases/reductases (SDR) family.</text>
</comment>
<dbReference type="Proteomes" id="UP000091926">
    <property type="component" value="Chromosome"/>
</dbReference>
<accession>A0A193GAT9</accession>
<dbReference type="Gene3D" id="3.40.50.720">
    <property type="entry name" value="NAD(P)-binding Rossmann-like Domain"/>
    <property type="match status" value="1"/>
</dbReference>
<comment type="catalytic activity">
    <reaction evidence="10">
        <text>3-hydroxypropanoate + NADP(+) = 3-oxopropanoate + NADPH + H(+)</text>
        <dbReference type="Rhea" id="RHEA:26438"/>
        <dbReference type="ChEBI" id="CHEBI:15378"/>
        <dbReference type="ChEBI" id="CHEBI:16510"/>
        <dbReference type="ChEBI" id="CHEBI:33190"/>
        <dbReference type="ChEBI" id="CHEBI:57783"/>
        <dbReference type="ChEBI" id="CHEBI:58349"/>
        <dbReference type="EC" id="1.1.1.298"/>
    </reaction>
</comment>
<organism evidence="13 14">
    <name type="scientific">Bordetella flabilis</name>
    <dbReference type="NCBI Taxonomy" id="463014"/>
    <lineage>
        <taxon>Bacteria</taxon>
        <taxon>Pseudomonadati</taxon>
        <taxon>Pseudomonadota</taxon>
        <taxon>Betaproteobacteria</taxon>
        <taxon>Burkholderiales</taxon>
        <taxon>Alcaligenaceae</taxon>
        <taxon>Bordetella</taxon>
    </lineage>
</organism>
<name>A0A193GAT9_9BORD</name>
<dbReference type="PRINTS" id="PR00080">
    <property type="entry name" value="SDRFAMILY"/>
</dbReference>
<feature type="domain" description="Ketoreductase" evidence="12">
    <location>
        <begin position="8"/>
        <end position="202"/>
    </location>
</feature>
<evidence type="ECO:0000256" key="4">
    <source>
        <dbReference type="ARBA" id="ARBA00044050"/>
    </source>
</evidence>
<dbReference type="OrthoDB" id="9810734at2"/>
<sequence>MNTPASKGTALVTGASSGIGAVYADRLARRGHDLILVARNEERLRALAAHLEAAHGRKATVVVADLGQRAGRQRVEALLRDDAAIDTLVNNAGFGLAARFLQSDLDRMEAMIDINVTALTRLTHAAASAFVARGKGTIINISSISAINIDVLNGVYSGTKAYVLALTQSMQQELAGKGVRVQAVLPGPTATGFWSVAGVEHKDLPQGWVMSAEDMVAASLAGLDQGESVTIPSLQDGEQWLRFDAQRRALTQLLANEKPSPRYGLDRA</sequence>
<proteinExistence type="inferred from homology"/>
<dbReference type="PROSITE" id="PS00061">
    <property type="entry name" value="ADH_SHORT"/>
    <property type="match status" value="1"/>
</dbReference>
<dbReference type="EC" id="1.1.1.381" evidence="5"/>
<keyword evidence="14" id="KW-1185">Reference proteome</keyword>
<evidence type="ECO:0000256" key="11">
    <source>
        <dbReference type="RuleBase" id="RU000363"/>
    </source>
</evidence>
<gene>
    <name evidence="13" type="ORF">BAU07_04025</name>
</gene>
<evidence type="ECO:0000313" key="13">
    <source>
        <dbReference type="EMBL" id="ANN76394.1"/>
    </source>
</evidence>
<dbReference type="PRINTS" id="PR00081">
    <property type="entry name" value="GDHRDH"/>
</dbReference>
<dbReference type="InterPro" id="IPR036291">
    <property type="entry name" value="NAD(P)-bd_dom_sf"/>
</dbReference>
<evidence type="ECO:0000256" key="6">
    <source>
        <dbReference type="ARBA" id="ARBA00044065"/>
    </source>
</evidence>
<dbReference type="GO" id="GO:0035527">
    <property type="term" value="F:3-hydroxypropionate dehydrogenase (NADP+) activity"/>
    <property type="evidence" value="ECO:0007669"/>
    <property type="project" value="UniProtKB-EC"/>
</dbReference>
<evidence type="ECO:0000256" key="9">
    <source>
        <dbReference type="ARBA" id="ARBA00045650"/>
    </source>
</evidence>
<reference evidence="13 14" key="1">
    <citation type="submission" date="2016-06" db="EMBL/GenBank/DDBJ databases">
        <title>Complete genome sequences of Bordetella bronchialis and Bordetella flabilis.</title>
        <authorList>
            <person name="LiPuma J.J."/>
            <person name="Spilker T."/>
        </authorList>
    </citation>
    <scope>NUCLEOTIDE SEQUENCE [LARGE SCALE GENOMIC DNA]</scope>
    <source>
        <strain evidence="13 14">AU10664</strain>
    </source>
</reference>
<keyword evidence="2" id="KW-0560">Oxidoreductase</keyword>
<dbReference type="KEGG" id="bfz:BAU07_04025"/>
<dbReference type="RefSeq" id="WP_066654352.1">
    <property type="nucleotide sequence ID" value="NZ_CBCSCL010000010.1"/>
</dbReference>
<dbReference type="PANTHER" id="PTHR43086">
    <property type="entry name" value="VERY-LONG-CHAIN 3-OXOOACYL-COA REDUCTASE"/>
    <property type="match status" value="1"/>
</dbReference>
<evidence type="ECO:0000256" key="7">
    <source>
        <dbReference type="ARBA" id="ARBA00044271"/>
    </source>
</evidence>
<dbReference type="CDD" id="cd05233">
    <property type="entry name" value="SDR_c"/>
    <property type="match status" value="1"/>
</dbReference>
<evidence type="ECO:0000256" key="8">
    <source>
        <dbReference type="ARBA" id="ARBA00044349"/>
    </source>
</evidence>
<dbReference type="PANTHER" id="PTHR43086:SF3">
    <property type="entry name" value="NADP-DEPENDENT 3-HYDROXY ACID DEHYDROGENASE YDFG"/>
    <property type="match status" value="1"/>
</dbReference>
<dbReference type="Pfam" id="PF00106">
    <property type="entry name" value="adh_short"/>
    <property type="match status" value="1"/>
</dbReference>
<dbReference type="PIRSF" id="PIRSF000126">
    <property type="entry name" value="11-beta-HSD1"/>
    <property type="match status" value="1"/>
</dbReference>
<evidence type="ECO:0000256" key="1">
    <source>
        <dbReference type="ARBA" id="ARBA00006484"/>
    </source>
</evidence>
<evidence type="ECO:0000313" key="14">
    <source>
        <dbReference type="Proteomes" id="UP000091926"/>
    </source>
</evidence>
<dbReference type="InterPro" id="IPR020904">
    <property type="entry name" value="Sc_DH/Rdtase_CS"/>
</dbReference>
<evidence type="ECO:0000256" key="5">
    <source>
        <dbReference type="ARBA" id="ARBA00044059"/>
    </source>
</evidence>
<comment type="catalytic activity">
    <reaction evidence="3">
        <text>L-allo-threonine + NADP(+) = aminoacetone + CO2 + NADPH</text>
        <dbReference type="Rhea" id="RHEA:43524"/>
        <dbReference type="ChEBI" id="CHEBI:16526"/>
        <dbReference type="ChEBI" id="CHEBI:57783"/>
        <dbReference type="ChEBI" id="CHEBI:58320"/>
        <dbReference type="ChEBI" id="CHEBI:58349"/>
        <dbReference type="ChEBI" id="CHEBI:58585"/>
        <dbReference type="EC" id="1.1.1.381"/>
    </reaction>
</comment>
<dbReference type="AlphaFoldDB" id="A0A193GAT9"/>
<evidence type="ECO:0000256" key="10">
    <source>
        <dbReference type="ARBA" id="ARBA00047274"/>
    </source>
</evidence>
<evidence type="ECO:0000256" key="2">
    <source>
        <dbReference type="ARBA" id="ARBA00023002"/>
    </source>
</evidence>
<evidence type="ECO:0000256" key="3">
    <source>
        <dbReference type="ARBA" id="ARBA00043812"/>
    </source>
</evidence>
<dbReference type="STRING" id="463014.BAU07_04025"/>
<dbReference type="EMBL" id="CP016172">
    <property type="protein sequence ID" value="ANN76394.1"/>
    <property type="molecule type" value="Genomic_DNA"/>
</dbReference>
<evidence type="ECO:0000259" key="12">
    <source>
        <dbReference type="SMART" id="SM00822"/>
    </source>
</evidence>
<comment type="function">
    <text evidence="9">NADP-dependent dehydrogenase with broad substrate specificity acting on 3-hydroxy acids. Catalyzes the NADP-dependent oxidation of L-allo-threonine to L-2-amino-3-keto-butyrate, which is spontaneously decarboxylated into aminoacetone. Also acts on D-threonine, L-serine, D-serine, D-3-hydroxyisobutyrate, L-3-hydroxyisobutyrate, D-glycerate and L-glycerate. Able to catalyze the reduction of the malonic semialdehyde to 3-hydroxypropionic acid. YdfG is apparently supplementing RutE, the presumed malonic semialdehyde reductase involved in pyrimidine degradation since both are able to detoxify malonic semialdehyde.</text>
</comment>
<dbReference type="SUPFAM" id="SSF51735">
    <property type="entry name" value="NAD(P)-binding Rossmann-fold domains"/>
    <property type="match status" value="1"/>
</dbReference>
<dbReference type="SMART" id="SM00822">
    <property type="entry name" value="PKS_KR"/>
    <property type="match status" value="1"/>
</dbReference>
<protein>
    <recommendedName>
        <fullName evidence="6">NADP-dependent 3-hydroxy acid dehydrogenase YdfG</fullName>
        <ecNumber evidence="4">1.1.1.298</ecNumber>
        <ecNumber evidence="5">1.1.1.381</ecNumber>
    </recommendedName>
    <alternativeName>
        <fullName evidence="8">L-allo-threonine dehydrogenase</fullName>
    </alternativeName>
    <alternativeName>
        <fullName evidence="7">Malonic semialdehyde reductase</fullName>
    </alternativeName>
</protein>